<dbReference type="Proteomes" id="UP000245974">
    <property type="component" value="Unassembled WGS sequence"/>
</dbReference>
<gene>
    <name evidence="1" type="ORF">KPC_2259</name>
</gene>
<evidence type="ECO:0000313" key="1">
    <source>
        <dbReference type="EMBL" id="SPL71081.1"/>
    </source>
</evidence>
<reference evidence="2" key="1">
    <citation type="submission" date="2018-03" db="EMBL/GenBank/DDBJ databases">
        <authorList>
            <person name="Blom J."/>
        </authorList>
    </citation>
    <scope>NUCLEOTIDE SEQUENCE [LARGE SCALE GENOMIC DNA]</scope>
    <source>
        <strain evidence="2">KPC-SM-21</strain>
    </source>
</reference>
<name>A0A2U3N085_9GAMM</name>
<dbReference type="SUPFAM" id="SSF46955">
    <property type="entry name" value="Putative DNA-binding domain"/>
    <property type="match status" value="1"/>
</dbReference>
<proteinExistence type="predicted"/>
<dbReference type="InterPro" id="IPR009061">
    <property type="entry name" value="DNA-bd_dom_put_sf"/>
</dbReference>
<accession>A0A2U3N085</accession>
<dbReference type="EMBL" id="OOGT01000103">
    <property type="protein sequence ID" value="SPL71081.1"/>
    <property type="molecule type" value="Genomic_DNA"/>
</dbReference>
<dbReference type="OrthoDB" id="5298532at2"/>
<dbReference type="AlphaFoldDB" id="A0A2U3N085"/>
<dbReference type="RefSeq" id="WP_121974529.1">
    <property type="nucleotide sequence ID" value="NZ_OOGT01000103.1"/>
</dbReference>
<protein>
    <submittedName>
        <fullName evidence="1">Prophage CP4-57 regulatory protein (AlpA)</fullName>
    </submittedName>
</protein>
<dbReference type="Pfam" id="PF05930">
    <property type="entry name" value="Phage_AlpA"/>
    <property type="match status" value="1"/>
</dbReference>
<organism evidence="1 2">
    <name type="scientific">Acinetobacter stercoris</name>
    <dbReference type="NCBI Taxonomy" id="2126983"/>
    <lineage>
        <taxon>Bacteria</taxon>
        <taxon>Pseudomonadati</taxon>
        <taxon>Pseudomonadota</taxon>
        <taxon>Gammaproteobacteria</taxon>
        <taxon>Moraxellales</taxon>
        <taxon>Moraxellaceae</taxon>
        <taxon>Acinetobacter</taxon>
    </lineage>
</organism>
<sequence>MFQEEFLRMKDLANRSDYKGLIGVSSQTLWRWIQQNRFPAPIRIGSNISVFKMSEVQAWMKAQG</sequence>
<dbReference type="InterPro" id="IPR010260">
    <property type="entry name" value="AlpA"/>
</dbReference>
<dbReference type="InParanoid" id="A0A2U3N085"/>
<dbReference type="Gene3D" id="1.10.238.160">
    <property type="match status" value="1"/>
</dbReference>
<keyword evidence="2" id="KW-1185">Reference proteome</keyword>
<evidence type="ECO:0000313" key="2">
    <source>
        <dbReference type="Proteomes" id="UP000245974"/>
    </source>
</evidence>